<accession>A0A1W0E8J1</accession>
<proteinExistence type="predicted"/>
<evidence type="ECO:0000256" key="1">
    <source>
        <dbReference type="SAM" id="MobiDB-lite"/>
    </source>
</evidence>
<name>A0A1W0E8J1_9MICR</name>
<feature type="compositionally biased region" description="Polar residues" evidence="1">
    <location>
        <begin position="27"/>
        <end position="38"/>
    </location>
</feature>
<protein>
    <submittedName>
        <fullName evidence="2">Uncharacterized protein</fullName>
    </submittedName>
</protein>
<evidence type="ECO:0000313" key="3">
    <source>
        <dbReference type="Proteomes" id="UP000192758"/>
    </source>
</evidence>
<feature type="compositionally biased region" description="Basic residues" evidence="1">
    <location>
        <begin position="118"/>
        <end position="131"/>
    </location>
</feature>
<evidence type="ECO:0000313" key="2">
    <source>
        <dbReference type="EMBL" id="OQS55560.1"/>
    </source>
</evidence>
<dbReference type="OrthoDB" id="10629092at2759"/>
<gene>
    <name evidence="2" type="ORF">EHP00_636</name>
</gene>
<comment type="caution">
    <text evidence="2">The sequence shown here is derived from an EMBL/GenBank/DDBJ whole genome shotgun (WGS) entry which is preliminary data.</text>
</comment>
<sequence length="131" mass="14595">MKGENKEESFYKQAIKSTVSFLNSFIESGSTESDNGNIRATGLKRQSMRKTHSASSLKVKKPEKLTNTGNKSIYKSGKTSKSVKNAMKKEVNKASSNVMPKNTNNTKDTAKSTSQQEKKKRITRKKKSSKI</sequence>
<reference evidence="2 3" key="1">
    <citation type="journal article" date="2017" name="Environ. Microbiol.">
        <title>Decay of the glycolytic pathway and adaptation to intranuclear parasitism within Enterocytozoonidae microsporidia.</title>
        <authorList>
            <person name="Wiredu Boakye D."/>
            <person name="Jaroenlak P."/>
            <person name="Prachumwat A."/>
            <person name="Williams T.A."/>
            <person name="Bateman K.S."/>
            <person name="Itsathitphaisarn O."/>
            <person name="Sritunyalucksana K."/>
            <person name="Paszkiewicz K.H."/>
            <person name="Moore K.A."/>
            <person name="Stentiford G.D."/>
            <person name="Williams B.A."/>
        </authorList>
    </citation>
    <scope>NUCLEOTIDE SEQUENCE [LARGE SCALE GENOMIC DNA]</scope>
    <source>
        <strain evidence="2 3">TH1</strain>
    </source>
</reference>
<keyword evidence="3" id="KW-1185">Reference proteome</keyword>
<organism evidence="2 3">
    <name type="scientific">Ecytonucleospora hepatopenaei</name>
    <dbReference type="NCBI Taxonomy" id="646526"/>
    <lineage>
        <taxon>Eukaryota</taxon>
        <taxon>Fungi</taxon>
        <taxon>Fungi incertae sedis</taxon>
        <taxon>Microsporidia</taxon>
        <taxon>Enterocytozoonidae</taxon>
        <taxon>Ecytonucleospora</taxon>
    </lineage>
</organism>
<feature type="region of interest" description="Disordered" evidence="1">
    <location>
        <begin position="27"/>
        <end position="131"/>
    </location>
</feature>
<feature type="compositionally biased region" description="Polar residues" evidence="1">
    <location>
        <begin position="65"/>
        <end position="83"/>
    </location>
</feature>
<dbReference type="Proteomes" id="UP000192758">
    <property type="component" value="Unassembled WGS sequence"/>
</dbReference>
<dbReference type="EMBL" id="MNPJ01000007">
    <property type="protein sequence ID" value="OQS55560.1"/>
    <property type="molecule type" value="Genomic_DNA"/>
</dbReference>
<feature type="compositionally biased region" description="Polar residues" evidence="1">
    <location>
        <begin position="93"/>
        <end position="115"/>
    </location>
</feature>
<dbReference type="VEuPathDB" id="MicrosporidiaDB:EHP00_636"/>
<dbReference type="AlphaFoldDB" id="A0A1W0E8J1"/>